<dbReference type="EMBL" id="VTYN01000033">
    <property type="protein sequence ID" value="NOH50583.1"/>
    <property type="molecule type" value="Genomic_DNA"/>
</dbReference>
<evidence type="ECO:0000313" key="1">
    <source>
        <dbReference type="EMBL" id="NOH50583.1"/>
    </source>
</evidence>
<protein>
    <submittedName>
        <fullName evidence="1">Uncharacterized protein</fullName>
    </submittedName>
</protein>
<gene>
    <name evidence="1" type="ORF">F0262_21300</name>
</gene>
<comment type="caution">
    <text evidence="1">The sequence shown here is derived from an EMBL/GenBank/DDBJ whole genome shotgun (WGS) entry which is preliminary data.</text>
</comment>
<proteinExistence type="predicted"/>
<accession>A0A7Y3ZCP5</accession>
<reference evidence="1 2" key="1">
    <citation type="submission" date="2019-08" db="EMBL/GenBank/DDBJ databases">
        <title>Draft genome sequencing and comparative genomics of hatchery-associated Vibrios.</title>
        <authorList>
            <person name="Kehlet-Delgado H."/>
            <person name="Mueller R.S."/>
        </authorList>
    </citation>
    <scope>NUCLEOTIDE SEQUENCE [LARGE SCALE GENOMIC DNA]</scope>
    <source>
        <strain evidence="1 2">00-78-3</strain>
    </source>
</reference>
<name>A0A7Y3ZCP5_9VIBR</name>
<sequence length="21" mass="2621">MYKYFPSDLLMNSPFLYSLKY</sequence>
<evidence type="ECO:0000313" key="2">
    <source>
        <dbReference type="Proteomes" id="UP000572072"/>
    </source>
</evidence>
<organism evidence="1 2">
    <name type="scientific">Vibrio rotiferianus</name>
    <dbReference type="NCBI Taxonomy" id="190895"/>
    <lineage>
        <taxon>Bacteria</taxon>
        <taxon>Pseudomonadati</taxon>
        <taxon>Pseudomonadota</taxon>
        <taxon>Gammaproteobacteria</taxon>
        <taxon>Vibrionales</taxon>
        <taxon>Vibrionaceae</taxon>
        <taxon>Vibrio</taxon>
    </lineage>
</organism>
<dbReference type="AlphaFoldDB" id="A0A7Y3ZCP5"/>
<dbReference type="Proteomes" id="UP000572072">
    <property type="component" value="Unassembled WGS sequence"/>
</dbReference>